<evidence type="ECO:0000313" key="2">
    <source>
        <dbReference type="EMBL" id="OBQ72365.1"/>
    </source>
</evidence>
<dbReference type="EMBL" id="LYTK01000001">
    <property type="protein sequence ID" value="OBQ72365.1"/>
    <property type="molecule type" value="Genomic_DNA"/>
</dbReference>
<sequence>MITTQQRPAPSVPAAIITAKCIVERMADKMLEMGMNGTAVTADSLAEHSDFTRAEIKEHGPEASDLAKARAVRHQG</sequence>
<evidence type="ECO:0000313" key="3">
    <source>
        <dbReference type="Proteomes" id="UP000093737"/>
    </source>
</evidence>
<name>A0A6M7U3T4_RHILI</name>
<feature type="compositionally biased region" description="Basic and acidic residues" evidence="1">
    <location>
        <begin position="57"/>
        <end position="68"/>
    </location>
</feature>
<proteinExistence type="predicted"/>
<protein>
    <submittedName>
        <fullName evidence="2">Uncharacterized protein</fullName>
    </submittedName>
</protein>
<comment type="caution">
    <text evidence="2">The sequence shown here is derived from an EMBL/GenBank/DDBJ whole genome shotgun (WGS) entry which is preliminary data.</text>
</comment>
<accession>A0A6M7U3T4</accession>
<dbReference type="RefSeq" id="WP_065005013.1">
    <property type="nucleotide sequence ID" value="NZ_CP033334.1"/>
</dbReference>
<organism evidence="2 3">
    <name type="scientific">Rhizobium loti</name>
    <name type="common">Mesorhizobium loti</name>
    <dbReference type="NCBI Taxonomy" id="381"/>
    <lineage>
        <taxon>Bacteria</taxon>
        <taxon>Pseudomonadati</taxon>
        <taxon>Pseudomonadota</taxon>
        <taxon>Alphaproteobacteria</taxon>
        <taxon>Hyphomicrobiales</taxon>
        <taxon>Phyllobacteriaceae</taxon>
        <taxon>Mesorhizobium</taxon>
    </lineage>
</organism>
<dbReference type="Proteomes" id="UP000093737">
    <property type="component" value="Unassembled WGS sequence"/>
</dbReference>
<gene>
    <name evidence="2" type="ORF">A8145_06010</name>
</gene>
<dbReference type="AlphaFoldDB" id="A0A6M7U3T4"/>
<evidence type="ECO:0000256" key="1">
    <source>
        <dbReference type="SAM" id="MobiDB-lite"/>
    </source>
</evidence>
<reference evidence="2 3" key="1">
    <citation type="submission" date="2016-05" db="EMBL/GenBank/DDBJ databases">
        <authorList>
            <person name="Ramsay J.P."/>
        </authorList>
    </citation>
    <scope>NUCLEOTIDE SEQUENCE [LARGE SCALE GENOMIC DNA]</scope>
    <source>
        <strain evidence="2 3">NZP2042</strain>
    </source>
</reference>
<feature type="region of interest" description="Disordered" evidence="1">
    <location>
        <begin position="57"/>
        <end position="76"/>
    </location>
</feature>